<evidence type="ECO:0000256" key="1">
    <source>
        <dbReference type="ARBA" id="ARBA00007274"/>
    </source>
</evidence>
<dbReference type="InterPro" id="IPR051159">
    <property type="entry name" value="Hexapeptide_acetyltransf"/>
</dbReference>
<dbReference type="PANTHER" id="PTHR23416">
    <property type="entry name" value="SIALIC ACID SYNTHASE-RELATED"/>
    <property type="match status" value="1"/>
</dbReference>
<keyword evidence="2 3" id="KW-0808">Transferase</keyword>
<name>A0A3E2BLJ8_9BACT</name>
<dbReference type="Gene3D" id="2.160.10.10">
    <property type="entry name" value="Hexapeptide repeat proteins"/>
    <property type="match status" value="1"/>
</dbReference>
<evidence type="ECO:0000313" key="3">
    <source>
        <dbReference type="EMBL" id="RFT15625.1"/>
    </source>
</evidence>
<gene>
    <name evidence="3" type="ORF">OP8BY_0273</name>
</gene>
<comment type="similarity">
    <text evidence="1">Belongs to the transferase hexapeptide repeat family.</text>
</comment>
<dbReference type="Pfam" id="PF00132">
    <property type="entry name" value="Hexapep"/>
    <property type="match status" value="1"/>
</dbReference>
<dbReference type="Proteomes" id="UP000257323">
    <property type="component" value="Unassembled WGS sequence"/>
</dbReference>
<dbReference type="CDD" id="cd04647">
    <property type="entry name" value="LbH_MAT_like"/>
    <property type="match status" value="1"/>
</dbReference>
<comment type="caution">
    <text evidence="3">The sequence shown here is derived from an EMBL/GenBank/DDBJ whole genome shotgun (WGS) entry which is preliminary data.</text>
</comment>
<dbReference type="InterPro" id="IPR001451">
    <property type="entry name" value="Hexapep"/>
</dbReference>
<accession>A0A3E2BLJ8</accession>
<dbReference type="AlphaFoldDB" id="A0A3E2BLJ8"/>
<dbReference type="SUPFAM" id="SSF51161">
    <property type="entry name" value="Trimeric LpxA-like enzymes"/>
    <property type="match status" value="1"/>
</dbReference>
<organism evidence="3 4">
    <name type="scientific">Candidatus Saccharicenans subterraneus</name>
    <dbReference type="NCBI Taxonomy" id="2508984"/>
    <lineage>
        <taxon>Bacteria</taxon>
        <taxon>Candidatus Aminicenantota</taxon>
        <taxon>Candidatus Aminicenantia</taxon>
        <taxon>Candidatus Aminicenantales</taxon>
        <taxon>Candidatus Saccharicenantaceae</taxon>
        <taxon>Candidatus Saccharicenans</taxon>
    </lineage>
</organism>
<reference evidence="3 4" key="1">
    <citation type="submission" date="2018-08" db="EMBL/GenBank/DDBJ databases">
        <title>Genome analysis of the thermophilic bacterium of the candidate phylum Aminicenantes from deep subsurface aquifer revealed its physiology and ecological role.</title>
        <authorList>
            <person name="Kadnikov V.V."/>
            <person name="Mardanov A.V."/>
            <person name="Beletsky A.V."/>
            <person name="Karnachuk O.V."/>
            <person name="Ravin N.V."/>
        </authorList>
    </citation>
    <scope>NUCLEOTIDE SEQUENCE [LARGE SCALE GENOMIC DNA]</scope>
    <source>
        <strain evidence="3">BY38</strain>
    </source>
</reference>
<sequence length="167" mass="18499">MRIFQRILRRIAYFIPGGASLRPGLNKLRGVKIGKNVWISQYVYIDELHPEAIEIGDNVTVGIGTAIISHLYWTKSKETVVKPVVIEPDVFIGPHCVILPGVRIGRGSVIHAGTVVSHNVPPGVFFGYAPATVLGKVTVPLTPEHTYQEFVHGLRPFRKRGEADDQR</sequence>
<dbReference type="PANTHER" id="PTHR23416:SF23">
    <property type="entry name" value="ACETYLTRANSFERASE C18B11.09C-RELATED"/>
    <property type="match status" value="1"/>
</dbReference>
<protein>
    <submittedName>
        <fullName evidence="3">Acetyltransferase</fullName>
    </submittedName>
</protein>
<dbReference type="EMBL" id="QUAH01000008">
    <property type="protein sequence ID" value="RFT15625.1"/>
    <property type="molecule type" value="Genomic_DNA"/>
</dbReference>
<evidence type="ECO:0000313" key="4">
    <source>
        <dbReference type="Proteomes" id="UP000257323"/>
    </source>
</evidence>
<dbReference type="InterPro" id="IPR011004">
    <property type="entry name" value="Trimer_LpxA-like_sf"/>
</dbReference>
<proteinExistence type="inferred from homology"/>
<dbReference type="GO" id="GO:0008374">
    <property type="term" value="F:O-acyltransferase activity"/>
    <property type="evidence" value="ECO:0007669"/>
    <property type="project" value="TreeGrafter"/>
</dbReference>
<evidence type="ECO:0000256" key="2">
    <source>
        <dbReference type="ARBA" id="ARBA00022679"/>
    </source>
</evidence>